<sequence>MSFLMIVQQSRKYESGYQKRKKKQRIEDLTQSQKDAMDKFVRKESQGLACYSKELDWIFCFGCKLFTKGHRKGQLANEGFNDWIHLGIRLKEHETSNTK</sequence>
<dbReference type="Gramene" id="TKW32606">
    <property type="protein sequence ID" value="TKW32606"/>
    <property type="gene ID" value="SEVIR_2G178500v2"/>
</dbReference>
<dbReference type="Proteomes" id="UP000298652">
    <property type="component" value="Chromosome 2"/>
</dbReference>
<keyword evidence="2" id="KW-1185">Reference proteome</keyword>
<evidence type="ECO:0000313" key="2">
    <source>
        <dbReference type="Proteomes" id="UP000298652"/>
    </source>
</evidence>
<proteinExistence type="predicted"/>
<evidence type="ECO:0000313" key="1">
    <source>
        <dbReference type="EMBL" id="TKW32606.1"/>
    </source>
</evidence>
<dbReference type="AlphaFoldDB" id="A0A4V6Y8U8"/>
<evidence type="ECO:0008006" key="3">
    <source>
        <dbReference type="Google" id="ProtNLM"/>
    </source>
</evidence>
<gene>
    <name evidence="1" type="ORF">SEVIR_2G178500v2</name>
</gene>
<organism evidence="1 2">
    <name type="scientific">Setaria viridis</name>
    <name type="common">Green bristlegrass</name>
    <name type="synonym">Setaria italica subsp. viridis</name>
    <dbReference type="NCBI Taxonomy" id="4556"/>
    <lineage>
        <taxon>Eukaryota</taxon>
        <taxon>Viridiplantae</taxon>
        <taxon>Streptophyta</taxon>
        <taxon>Embryophyta</taxon>
        <taxon>Tracheophyta</taxon>
        <taxon>Spermatophyta</taxon>
        <taxon>Magnoliopsida</taxon>
        <taxon>Liliopsida</taxon>
        <taxon>Poales</taxon>
        <taxon>Poaceae</taxon>
        <taxon>PACMAD clade</taxon>
        <taxon>Panicoideae</taxon>
        <taxon>Panicodae</taxon>
        <taxon>Paniceae</taxon>
        <taxon>Cenchrinae</taxon>
        <taxon>Setaria</taxon>
    </lineage>
</organism>
<reference evidence="1" key="1">
    <citation type="submission" date="2019-03" db="EMBL/GenBank/DDBJ databases">
        <title>WGS assembly of Setaria viridis.</title>
        <authorList>
            <person name="Huang P."/>
            <person name="Jenkins J."/>
            <person name="Grimwood J."/>
            <person name="Barry K."/>
            <person name="Healey A."/>
            <person name="Mamidi S."/>
            <person name="Sreedasyam A."/>
            <person name="Shu S."/>
            <person name="Feldman M."/>
            <person name="Wu J."/>
            <person name="Yu Y."/>
            <person name="Chen C."/>
            <person name="Johnson J."/>
            <person name="Rokhsar D."/>
            <person name="Baxter I."/>
            <person name="Schmutz J."/>
            <person name="Brutnell T."/>
            <person name="Kellogg E."/>
        </authorList>
    </citation>
    <scope>NUCLEOTIDE SEQUENCE [LARGE SCALE GENOMIC DNA]</scope>
</reference>
<accession>A0A4V6Y8U8</accession>
<protein>
    <recommendedName>
        <fullName evidence="3">TTF-type domain-containing protein</fullName>
    </recommendedName>
</protein>
<name>A0A4V6Y8U8_SETVI</name>
<dbReference type="EMBL" id="CM016553">
    <property type="protein sequence ID" value="TKW32606.1"/>
    <property type="molecule type" value="Genomic_DNA"/>
</dbReference>